<dbReference type="PANTHER" id="PTHR33371">
    <property type="entry name" value="INTERMEMBRANE PHOSPHOLIPID TRANSPORT SYSTEM BINDING PROTEIN MLAD-RELATED"/>
    <property type="match status" value="1"/>
</dbReference>
<dbReference type="OrthoDB" id="5241191at2"/>
<dbReference type="Pfam" id="PF02470">
    <property type="entry name" value="MlaD"/>
    <property type="match status" value="1"/>
</dbReference>
<dbReference type="GO" id="GO:0005576">
    <property type="term" value="C:extracellular region"/>
    <property type="evidence" value="ECO:0007669"/>
    <property type="project" value="TreeGrafter"/>
</dbReference>
<dbReference type="RefSeq" id="WP_062540324.1">
    <property type="nucleotide sequence ID" value="NZ_BBUN01000204.1"/>
</dbReference>
<evidence type="ECO:0000259" key="3">
    <source>
        <dbReference type="Pfam" id="PF11887"/>
    </source>
</evidence>
<protein>
    <submittedName>
        <fullName evidence="5">MCE family protein</fullName>
    </submittedName>
    <submittedName>
        <fullName evidence="4">Mammalian cell entry protein</fullName>
    </submittedName>
</protein>
<reference evidence="4 6" key="1">
    <citation type="submission" date="2016-01" db="EMBL/GenBank/DDBJ databases">
        <title>The new phylogeny of the genus Mycobacterium.</title>
        <authorList>
            <person name="Tarcisio F."/>
            <person name="Conor M."/>
            <person name="Antonella G."/>
            <person name="Elisabetta G."/>
            <person name="Giulia F.S."/>
            <person name="Sara T."/>
            <person name="Anna F."/>
            <person name="Clotilde B."/>
            <person name="Roberto B."/>
            <person name="Veronica D.S."/>
            <person name="Fabio R."/>
            <person name="Monica P."/>
            <person name="Olivier J."/>
            <person name="Enrico T."/>
            <person name="Nicola S."/>
        </authorList>
    </citation>
    <scope>NUCLEOTIDE SEQUENCE [LARGE SCALE GENOMIC DNA]</scope>
    <source>
        <strain evidence="4 6">DSM 44243</strain>
    </source>
</reference>
<name>A0A1X1RPS2_MYCCE</name>
<dbReference type="InterPro" id="IPR005693">
    <property type="entry name" value="Mce"/>
</dbReference>
<accession>A0A1X1RPS2</accession>
<dbReference type="EMBL" id="PDKV01000007">
    <property type="protein sequence ID" value="PIB79471.1"/>
    <property type="molecule type" value="Genomic_DNA"/>
</dbReference>
<keyword evidence="1" id="KW-0812">Transmembrane</keyword>
<dbReference type="PANTHER" id="PTHR33371:SF18">
    <property type="entry name" value="MCE-FAMILY PROTEIN MCE3C"/>
    <property type="match status" value="1"/>
</dbReference>
<dbReference type="InterPro" id="IPR003399">
    <property type="entry name" value="Mce/MlaD"/>
</dbReference>
<proteinExistence type="predicted"/>
<comment type="caution">
    <text evidence="4">The sequence shown here is derived from an EMBL/GenBank/DDBJ whole genome shotgun (WGS) entry which is preliminary data.</text>
</comment>
<dbReference type="InterPro" id="IPR052336">
    <property type="entry name" value="MlaD_Phospholipid_Transporter"/>
</dbReference>
<keyword evidence="1" id="KW-0472">Membrane</keyword>
<dbReference type="InterPro" id="IPR024516">
    <property type="entry name" value="Mce_C"/>
</dbReference>
<feature type="domain" description="Mammalian cell entry C-terminal" evidence="3">
    <location>
        <begin position="117"/>
        <end position="299"/>
    </location>
</feature>
<keyword evidence="6" id="KW-1185">Reference proteome</keyword>
<dbReference type="Proteomes" id="UP000193907">
    <property type="component" value="Unassembled WGS sequence"/>
</dbReference>
<evidence type="ECO:0000256" key="1">
    <source>
        <dbReference type="SAM" id="Phobius"/>
    </source>
</evidence>
<reference evidence="5 7" key="2">
    <citation type="journal article" date="2017" name="Infect. Genet. Evol.">
        <title>The new phylogeny of the genus Mycobacterium: The old and the news.</title>
        <authorList>
            <person name="Tortoli E."/>
            <person name="Fedrizzi T."/>
            <person name="Meehan C.J."/>
            <person name="Trovato A."/>
            <person name="Grottola A."/>
            <person name="Giacobazzi E."/>
            <person name="Serpini G.F."/>
            <person name="Tagliazucchi S."/>
            <person name="Fabio A."/>
            <person name="Bettua C."/>
            <person name="Bertorelli R."/>
            <person name="Frascaro F."/>
            <person name="De Sanctis V."/>
            <person name="Pecorari M."/>
            <person name="Jousson O."/>
            <person name="Segata N."/>
            <person name="Cirillo D.M."/>
        </authorList>
    </citation>
    <scope>NUCLEOTIDE SEQUENCE [LARGE SCALE GENOMIC DNA]</scope>
    <source>
        <strain evidence="5 7">NCTC 12882</strain>
    </source>
</reference>
<dbReference type="Proteomes" id="UP000230971">
    <property type="component" value="Unassembled WGS sequence"/>
</dbReference>
<organism evidence="4 6">
    <name type="scientific">Mycobacterium celatum</name>
    <dbReference type="NCBI Taxonomy" id="28045"/>
    <lineage>
        <taxon>Bacteria</taxon>
        <taxon>Bacillati</taxon>
        <taxon>Actinomycetota</taxon>
        <taxon>Actinomycetes</taxon>
        <taxon>Mycobacteriales</taxon>
        <taxon>Mycobacteriaceae</taxon>
        <taxon>Mycobacterium</taxon>
    </lineage>
</organism>
<evidence type="ECO:0000313" key="6">
    <source>
        <dbReference type="Proteomes" id="UP000193907"/>
    </source>
</evidence>
<sequence length="373" mass="39538">MLKYRGSHLIKAGFIGVVLVILVIAVGLQPERLLSLASAVRYQALFSEAGGLAVGNGVMVSGIKVGSVSDVSLHHGDALVTFSLNGNILLGSETTAHIRTGTLLGERVLTLESAGSGRLHPMDVIPTTRTSSPYSLTDAVSELTTNAAGTDTAMLNQSLDTLSKTIDQIAPQLGPTFDGLTRLSQTINSRNENLSELLKSASDVTGILSERSQQVNTLILNANDLVGVLVRRRQAIVDLLANTSVVAKQLTGLVHDNEAKLAPTLDRLNSVLGVLEKNRDNIAKALPGLAKYQITLGEAVSSGFYYQAFVPNMLVLQLLQPFIDYLWGFRTFDTAPGRGPGYPSPMPRALLPWPYAGIPPCDGCTLGGRIGGG</sequence>
<dbReference type="STRING" id="28045.AWB95_13635"/>
<dbReference type="AlphaFoldDB" id="A0A1X1RPS2"/>
<evidence type="ECO:0000313" key="4">
    <source>
        <dbReference type="EMBL" id="ORV10868.1"/>
    </source>
</evidence>
<evidence type="ECO:0000313" key="7">
    <source>
        <dbReference type="Proteomes" id="UP000230971"/>
    </source>
</evidence>
<feature type="transmembrane region" description="Helical" evidence="1">
    <location>
        <begin position="12"/>
        <end position="28"/>
    </location>
</feature>
<dbReference type="PRINTS" id="PR01782">
    <property type="entry name" value="MCEVIRFACTOR"/>
</dbReference>
<feature type="domain" description="Mce/MlaD" evidence="2">
    <location>
        <begin position="40"/>
        <end position="112"/>
    </location>
</feature>
<dbReference type="NCBIfam" id="TIGR00996">
    <property type="entry name" value="Mtu_fam_mce"/>
    <property type="match status" value="1"/>
</dbReference>
<dbReference type="EMBL" id="LQOM01000031">
    <property type="protein sequence ID" value="ORV10868.1"/>
    <property type="molecule type" value="Genomic_DNA"/>
</dbReference>
<gene>
    <name evidence="4" type="ORF">AWB95_13635</name>
    <name evidence="5" type="ORF">CQY23_07770</name>
</gene>
<keyword evidence="1" id="KW-1133">Transmembrane helix</keyword>
<dbReference type="Pfam" id="PF11887">
    <property type="entry name" value="Mce4_CUP1"/>
    <property type="match status" value="1"/>
</dbReference>
<evidence type="ECO:0000313" key="5">
    <source>
        <dbReference type="EMBL" id="PIB79471.1"/>
    </source>
</evidence>
<evidence type="ECO:0000259" key="2">
    <source>
        <dbReference type="Pfam" id="PF02470"/>
    </source>
</evidence>